<feature type="transmembrane region" description="Helical" evidence="8">
    <location>
        <begin position="268"/>
        <end position="288"/>
    </location>
</feature>
<dbReference type="GO" id="GO:0016020">
    <property type="term" value="C:membrane"/>
    <property type="evidence" value="ECO:0007669"/>
    <property type="project" value="UniProtKB-SubCell"/>
</dbReference>
<dbReference type="Gene3D" id="1.10.357.140">
    <property type="entry name" value="UbiA prenyltransferase"/>
    <property type="match status" value="1"/>
</dbReference>
<feature type="transmembrane region" description="Helical" evidence="8">
    <location>
        <begin position="241"/>
        <end position="261"/>
    </location>
</feature>
<sequence>MVVAIKTTTTLRKPPGWCHGGASRACSRQLHQTVMTYCRRHNPSSTFLLANHSCNSRPDHRCRRRLQPLAASLGKDDLPRGTPGTQAENAAAAAAGSSSNESQAAVTTTTPQITPGALWRFSRPHTIWGTAISVVSISLLAFLQHVAAAAADAFLFNAPAPAVPWMPFAATLASALVAALLANVAIVGINQVYDVEIDRINKPELPLAAGEMSVATGKAVSIACAIVALACAAVAGTPSLLATVGASLALGFAYSVDLPFLRWKRNPTLAAACIFGVRAIAVQLGFYDHASVSLARASGWPMVPPPPAAVWFGVCFMTAFSVAIALCKDLPDTAGDAKHGVRTMSVRAGRKGVFRFAVAMLLCTYALAASVIFIAGLGGAFLPVNVVTALAHVALGAVLFLNARRVDADDDGAIKRFYMMVWKLFYAEYFLLPFVYL</sequence>
<feature type="transmembrane region" description="Helical" evidence="8">
    <location>
        <begin position="417"/>
        <end position="436"/>
    </location>
</feature>
<evidence type="ECO:0000256" key="3">
    <source>
        <dbReference type="ARBA" id="ARBA00022679"/>
    </source>
</evidence>
<organism evidence="9">
    <name type="scientific">Pycnococcus provasolii</name>
    <dbReference type="NCBI Taxonomy" id="41880"/>
    <lineage>
        <taxon>Eukaryota</taxon>
        <taxon>Viridiplantae</taxon>
        <taxon>Chlorophyta</taxon>
        <taxon>Pseudoscourfieldiophyceae</taxon>
        <taxon>Pseudoscourfieldiales</taxon>
        <taxon>Pycnococcaceae</taxon>
        <taxon>Pycnococcus</taxon>
    </lineage>
</organism>
<feature type="region of interest" description="Disordered" evidence="7">
    <location>
        <begin position="73"/>
        <end position="106"/>
    </location>
</feature>
<feature type="transmembrane region" description="Helical" evidence="8">
    <location>
        <begin position="352"/>
        <end position="374"/>
    </location>
</feature>
<dbReference type="AlphaFoldDB" id="A0A7S2YZX9"/>
<dbReference type="Pfam" id="PF01040">
    <property type="entry name" value="UbiA"/>
    <property type="match status" value="1"/>
</dbReference>
<evidence type="ECO:0000256" key="6">
    <source>
        <dbReference type="ARBA" id="ARBA00023136"/>
    </source>
</evidence>
<comment type="subcellular location">
    <subcellularLocation>
        <location evidence="1">Membrane</location>
        <topology evidence="1">Multi-pass membrane protein</topology>
    </subcellularLocation>
</comment>
<reference evidence="9" key="1">
    <citation type="submission" date="2021-01" db="EMBL/GenBank/DDBJ databases">
        <authorList>
            <person name="Corre E."/>
            <person name="Pelletier E."/>
            <person name="Niang G."/>
            <person name="Scheremetjew M."/>
            <person name="Finn R."/>
            <person name="Kale V."/>
            <person name="Holt S."/>
            <person name="Cochrane G."/>
            <person name="Meng A."/>
            <person name="Brown T."/>
            <person name="Cohen L."/>
        </authorList>
    </citation>
    <scope>NUCLEOTIDE SEQUENCE</scope>
    <source>
        <strain evidence="9">RCC2336</strain>
    </source>
</reference>
<feature type="transmembrane region" description="Helical" evidence="8">
    <location>
        <begin position="214"/>
        <end position="235"/>
    </location>
</feature>
<evidence type="ECO:0000256" key="4">
    <source>
        <dbReference type="ARBA" id="ARBA00022692"/>
    </source>
</evidence>
<feature type="transmembrane region" description="Helical" evidence="8">
    <location>
        <begin position="380"/>
        <end position="401"/>
    </location>
</feature>
<protein>
    <recommendedName>
        <fullName evidence="10">Homogentisate phytyltransferase</fullName>
    </recommendedName>
</protein>
<feature type="compositionally biased region" description="Low complexity" evidence="7">
    <location>
        <begin position="86"/>
        <end position="105"/>
    </location>
</feature>
<dbReference type="NCBIfam" id="NF009525">
    <property type="entry name" value="PRK12887.1"/>
    <property type="match status" value="1"/>
</dbReference>
<evidence type="ECO:0008006" key="10">
    <source>
        <dbReference type="Google" id="ProtNLM"/>
    </source>
</evidence>
<dbReference type="Gene3D" id="1.20.120.1780">
    <property type="entry name" value="UbiA prenyltransferase"/>
    <property type="match status" value="1"/>
</dbReference>
<accession>A0A7S2YZX9</accession>
<proteinExistence type="inferred from homology"/>
<feature type="transmembrane region" description="Helical" evidence="8">
    <location>
        <begin position="127"/>
        <end position="148"/>
    </location>
</feature>
<keyword evidence="6 8" id="KW-0472">Membrane</keyword>
<dbReference type="EMBL" id="HBHV01004659">
    <property type="protein sequence ID" value="CAE0014578.1"/>
    <property type="molecule type" value="Transcribed_RNA"/>
</dbReference>
<keyword evidence="3" id="KW-0808">Transferase</keyword>
<evidence type="ECO:0000256" key="7">
    <source>
        <dbReference type="SAM" id="MobiDB-lite"/>
    </source>
</evidence>
<gene>
    <name evidence="9" type="ORF">PPRO1316_LOCUS3220</name>
</gene>
<feature type="transmembrane region" description="Helical" evidence="8">
    <location>
        <begin position="168"/>
        <end position="193"/>
    </location>
</feature>
<dbReference type="PANTHER" id="PTHR43009">
    <property type="entry name" value="HOMOGENTISATE SOLANESYLTRANSFERASE, CHLOROPLASTIC"/>
    <property type="match status" value="1"/>
</dbReference>
<dbReference type="PANTHER" id="PTHR43009:SF7">
    <property type="entry name" value="HOMOGENTISATE GERANYLGERANYLTRANSFERASE, CHLOROPLASTIC"/>
    <property type="match status" value="1"/>
</dbReference>
<evidence type="ECO:0000256" key="2">
    <source>
        <dbReference type="ARBA" id="ARBA00005985"/>
    </source>
</evidence>
<comment type="similarity">
    <text evidence="2">Belongs to the UbiA prenyltransferase family.</text>
</comment>
<name>A0A7S2YZX9_9CHLO</name>
<keyword evidence="4 8" id="KW-0812">Transmembrane</keyword>
<keyword evidence="5 8" id="KW-1133">Transmembrane helix</keyword>
<dbReference type="GO" id="GO:0016765">
    <property type="term" value="F:transferase activity, transferring alkyl or aryl (other than methyl) groups"/>
    <property type="evidence" value="ECO:0007669"/>
    <property type="project" value="InterPro"/>
</dbReference>
<evidence type="ECO:0000313" key="9">
    <source>
        <dbReference type="EMBL" id="CAE0014578.1"/>
    </source>
</evidence>
<evidence type="ECO:0000256" key="5">
    <source>
        <dbReference type="ARBA" id="ARBA00022989"/>
    </source>
</evidence>
<evidence type="ECO:0000256" key="1">
    <source>
        <dbReference type="ARBA" id="ARBA00004141"/>
    </source>
</evidence>
<feature type="transmembrane region" description="Helical" evidence="8">
    <location>
        <begin position="308"/>
        <end position="331"/>
    </location>
</feature>
<evidence type="ECO:0000256" key="8">
    <source>
        <dbReference type="SAM" id="Phobius"/>
    </source>
</evidence>
<dbReference type="InterPro" id="IPR000537">
    <property type="entry name" value="UbiA_prenyltransferase"/>
</dbReference>
<dbReference type="InterPro" id="IPR044878">
    <property type="entry name" value="UbiA_sf"/>
</dbReference>